<keyword evidence="4" id="KW-1185">Reference proteome</keyword>
<dbReference type="SMART" id="SM00248">
    <property type="entry name" value="ANK"/>
    <property type="match status" value="8"/>
</dbReference>
<dbReference type="PANTHER" id="PTHR24182:SF13">
    <property type="entry name" value="LD18443P"/>
    <property type="match status" value="1"/>
</dbReference>
<proteinExistence type="predicted"/>
<sequence length="509" mass="58392">MNQDLLKRYDDYFEVYDKLFNIKLSDSVDEFYQLVTNFFNKYRISRITFFSSLMYAVKYNYGSLMLYIKLFNLINENYPISQSLLSQKLLRSMEKYLHIITQEIDNSFPKEDEIGYFIMFDQIDKFKEYAINHSVERLRMKYSAILRRNSILENCAYFGSVNIFNFLLTNSGFKITSRCLRNAIIGGNTDIINECMKSFQIDRDCFNCAIGSHNNKFFEYILNQDLVEFDKVDFETIFYSQNLKALFLMYGKDPNSIVPWCLAFPETIDIIKSGNINFTKTDSDNKTLLHYSSMYACNDITQFLLDSRELNHININARDRFHKSALDYAAAGDSNQIAELLLKNGAEINSPVFLQPALYYSIINKNKQMTELLLSFGADTNILYNGFNTILSLAIDLNCKEIVELLISHGADLKDRNGDSALARSARYNNIEIVKLLLSHGVKVKGSGGNRALYESISNNCTEVAKLLILYGADPTKNYGFETNLGIAIQNCNKELVEILISNGVDVNT</sequence>
<protein>
    <recommendedName>
        <fullName evidence="2">DUF3447 domain-containing protein</fullName>
    </recommendedName>
</protein>
<dbReference type="VEuPathDB" id="TrichDB:TVAGG3_0290780"/>
<dbReference type="Pfam" id="PF12796">
    <property type="entry name" value="Ank_2"/>
    <property type="match status" value="2"/>
</dbReference>
<dbReference type="PROSITE" id="PS50297">
    <property type="entry name" value="ANK_REP_REGION"/>
    <property type="match status" value="2"/>
</dbReference>
<dbReference type="VEuPathDB" id="TrichDB:TVAG_101280"/>
<name>A2DJY2_TRIV3</name>
<dbReference type="PROSITE" id="PS50088">
    <property type="entry name" value="ANK_REPEAT"/>
    <property type="match status" value="3"/>
</dbReference>
<dbReference type="STRING" id="5722.A2DJY2"/>
<keyword evidence="1" id="KW-0040">ANK repeat</keyword>
<dbReference type="Proteomes" id="UP000001542">
    <property type="component" value="Unassembled WGS sequence"/>
</dbReference>
<feature type="repeat" description="ANK" evidence="1">
    <location>
        <begin position="417"/>
        <end position="449"/>
    </location>
</feature>
<dbReference type="Gene3D" id="1.25.40.20">
    <property type="entry name" value="Ankyrin repeat-containing domain"/>
    <property type="match status" value="2"/>
</dbReference>
<dbReference type="SUPFAM" id="SSF48403">
    <property type="entry name" value="Ankyrin repeat"/>
    <property type="match status" value="2"/>
</dbReference>
<feature type="repeat" description="ANK" evidence="1">
    <location>
        <begin position="480"/>
        <end position="509"/>
    </location>
</feature>
<evidence type="ECO:0000259" key="2">
    <source>
        <dbReference type="Pfam" id="PF11929"/>
    </source>
</evidence>
<dbReference type="InterPro" id="IPR036770">
    <property type="entry name" value="Ankyrin_rpt-contain_sf"/>
</dbReference>
<dbReference type="eggNOG" id="KOG0510">
    <property type="taxonomic scope" value="Eukaryota"/>
</dbReference>
<dbReference type="Pfam" id="PF11929">
    <property type="entry name" value="DUF3447"/>
    <property type="match status" value="1"/>
</dbReference>
<organism evidence="3 4">
    <name type="scientific">Trichomonas vaginalis (strain ATCC PRA-98 / G3)</name>
    <dbReference type="NCBI Taxonomy" id="412133"/>
    <lineage>
        <taxon>Eukaryota</taxon>
        <taxon>Metamonada</taxon>
        <taxon>Parabasalia</taxon>
        <taxon>Trichomonadida</taxon>
        <taxon>Trichomonadidae</taxon>
        <taxon>Trichomonas</taxon>
    </lineage>
</organism>
<evidence type="ECO:0000256" key="1">
    <source>
        <dbReference type="PROSITE-ProRule" id="PRU00023"/>
    </source>
</evidence>
<dbReference type="KEGG" id="tva:5464871"/>
<reference evidence="3" key="1">
    <citation type="submission" date="2006-10" db="EMBL/GenBank/DDBJ databases">
        <authorList>
            <person name="Amadeo P."/>
            <person name="Zhao Q."/>
            <person name="Wortman J."/>
            <person name="Fraser-Liggett C."/>
            <person name="Carlton J."/>
        </authorList>
    </citation>
    <scope>NUCLEOTIDE SEQUENCE</scope>
    <source>
        <strain evidence="3">G3</strain>
    </source>
</reference>
<dbReference type="RefSeq" id="XP_001580332.1">
    <property type="nucleotide sequence ID" value="XM_001580282.1"/>
</dbReference>
<feature type="repeat" description="ANK" evidence="1">
    <location>
        <begin position="386"/>
        <end position="418"/>
    </location>
</feature>
<dbReference type="InterPro" id="IPR002110">
    <property type="entry name" value="Ankyrin_rpt"/>
</dbReference>
<feature type="domain" description="DUF3447" evidence="2">
    <location>
        <begin position="174"/>
        <end position="248"/>
    </location>
</feature>
<evidence type="ECO:0000313" key="4">
    <source>
        <dbReference type="Proteomes" id="UP000001542"/>
    </source>
</evidence>
<dbReference type="InterPro" id="IPR020683">
    <property type="entry name" value="DUF3447"/>
</dbReference>
<gene>
    <name evidence="3" type="ORF">TVAG_452600</name>
</gene>
<reference evidence="3" key="2">
    <citation type="journal article" date="2007" name="Science">
        <title>Draft genome sequence of the sexually transmitted pathogen Trichomonas vaginalis.</title>
        <authorList>
            <person name="Carlton J.M."/>
            <person name="Hirt R.P."/>
            <person name="Silva J.C."/>
            <person name="Delcher A.L."/>
            <person name="Schatz M."/>
            <person name="Zhao Q."/>
            <person name="Wortman J.R."/>
            <person name="Bidwell S.L."/>
            <person name="Alsmark U.C.M."/>
            <person name="Besteiro S."/>
            <person name="Sicheritz-Ponten T."/>
            <person name="Noel C.J."/>
            <person name="Dacks J.B."/>
            <person name="Foster P.G."/>
            <person name="Simillion C."/>
            <person name="Van de Peer Y."/>
            <person name="Miranda-Saavedra D."/>
            <person name="Barton G.J."/>
            <person name="Westrop G.D."/>
            <person name="Mueller S."/>
            <person name="Dessi D."/>
            <person name="Fiori P.L."/>
            <person name="Ren Q."/>
            <person name="Paulsen I."/>
            <person name="Zhang H."/>
            <person name="Bastida-Corcuera F.D."/>
            <person name="Simoes-Barbosa A."/>
            <person name="Brown M.T."/>
            <person name="Hayes R.D."/>
            <person name="Mukherjee M."/>
            <person name="Okumura C.Y."/>
            <person name="Schneider R."/>
            <person name="Smith A.J."/>
            <person name="Vanacova S."/>
            <person name="Villalvazo M."/>
            <person name="Haas B.J."/>
            <person name="Pertea M."/>
            <person name="Feldblyum T.V."/>
            <person name="Utterback T.R."/>
            <person name="Shu C.L."/>
            <person name="Osoegawa K."/>
            <person name="de Jong P.J."/>
            <person name="Hrdy I."/>
            <person name="Horvathova L."/>
            <person name="Zubacova Z."/>
            <person name="Dolezal P."/>
            <person name="Malik S.B."/>
            <person name="Logsdon J.M. Jr."/>
            <person name="Henze K."/>
            <person name="Gupta A."/>
            <person name="Wang C.C."/>
            <person name="Dunne R.L."/>
            <person name="Upcroft J.A."/>
            <person name="Upcroft P."/>
            <person name="White O."/>
            <person name="Salzberg S.L."/>
            <person name="Tang P."/>
            <person name="Chiu C.-H."/>
            <person name="Lee Y.-S."/>
            <person name="Embley T.M."/>
            <person name="Coombs G.H."/>
            <person name="Mottram J.C."/>
            <person name="Tachezy J."/>
            <person name="Fraser-Liggett C.M."/>
            <person name="Johnson P.J."/>
        </authorList>
    </citation>
    <scope>NUCLEOTIDE SEQUENCE [LARGE SCALE GENOMIC DNA]</scope>
    <source>
        <strain evidence="3">G3</strain>
    </source>
</reference>
<evidence type="ECO:0000313" key="3">
    <source>
        <dbReference type="EMBL" id="EAY19346.1"/>
    </source>
</evidence>
<accession>A2DJY2</accession>
<dbReference type="InParanoid" id="A2DJY2"/>
<dbReference type="AlphaFoldDB" id="A2DJY2"/>
<dbReference type="EMBL" id="DS113209">
    <property type="protein sequence ID" value="EAY19346.1"/>
    <property type="molecule type" value="Genomic_DNA"/>
</dbReference>
<dbReference type="PANTHER" id="PTHR24182">
    <property type="entry name" value="ANKYRIN REPEAT AND SOCS BOX CONTAINING 4"/>
    <property type="match status" value="1"/>
</dbReference>